<dbReference type="InterPro" id="IPR026705">
    <property type="entry name" value="Hid-1/Ecm30"/>
</dbReference>
<dbReference type="GO" id="GO:0005797">
    <property type="term" value="C:Golgi medial cisterna"/>
    <property type="evidence" value="ECO:0007669"/>
    <property type="project" value="TreeGrafter"/>
</dbReference>
<protein>
    <recommendedName>
        <fullName evidence="4">High-temperature-induced dauer-formation protein</fullName>
    </recommendedName>
</protein>
<sequence length="745" mass="82763">MGNTDSKLVFKQGIFKLSSSEPIAADDSYWRGFYELPASPDDVFSLFTATDIRRARDASLKNIETLVQTLATRLVELRQHRSFPQADVAPERQALNCVRVLTRILPFIYEDEKLDGWEDAFFWEKRRKRKTRETSEVLFDESRRDTSQEPWTSPDYEDVRPLGEELVDTLIDLLFYVGFTIPSSDRSRNKVTYAIWQKGVGCTTAMNGTKEMESNRIEVLRLLLTLTSKSLYMPAHVLPVKGVKALTYMTTCPDKQLVLSLLCSQLNTALNYNPASWRVPYDHVVYQDPKQLLVTYSLQFLLATLLYASPEDGKGSVPKNYFRHFLGRVHRLQDFEFLAEGMTKTLNQPAIHNLITSSKGKLDAIYPSLLATINNVAPYLEQLTAQSCTKLIQLYASMSSPSFLLANETNYALLQSLLESLNAIIEHQFINNRILIQAIFKYRKRFEALRSFTLESGQEEIERMNRRKKEGATSSEPSSPTANSRSTSVDSLRSPQSARSPTLNAVPENGAFAIGEDDDDSDNETHDTPTTPNQSSPSTHTSRTASVSSSIGEPLPTQLRGMSEKARGKMPAGQPSFSRQNSTTSLSAHQVLSPTVPGGIFAPTPGWIDTWLPTLPLHTILTLLSYPSPPKNLPPTVDQTAPRVHFFEWTPLSLGWYESLLWGIIFTAEMVVQRGTVGVWNGTGVRLFRVQQEQARGPSLMKPMGAVDAVGSRIVSGIGSLNLRGGAPAAGAGGDGRNAGGVRDV</sequence>
<evidence type="ECO:0000313" key="3">
    <source>
        <dbReference type="Proteomes" id="UP001161017"/>
    </source>
</evidence>
<evidence type="ECO:0000256" key="1">
    <source>
        <dbReference type="SAM" id="MobiDB-lite"/>
    </source>
</evidence>
<keyword evidence="3" id="KW-1185">Reference proteome</keyword>
<dbReference type="PANTHER" id="PTHR21575:SF12">
    <property type="entry name" value="PROTEIN HID1"/>
    <property type="match status" value="1"/>
</dbReference>
<feature type="region of interest" description="Disordered" evidence="1">
    <location>
        <begin position="459"/>
        <end position="586"/>
    </location>
</feature>
<organism evidence="2 3">
    <name type="scientific">Ramalina farinacea</name>
    <dbReference type="NCBI Taxonomy" id="258253"/>
    <lineage>
        <taxon>Eukaryota</taxon>
        <taxon>Fungi</taxon>
        <taxon>Dikarya</taxon>
        <taxon>Ascomycota</taxon>
        <taxon>Pezizomycotina</taxon>
        <taxon>Lecanoromycetes</taxon>
        <taxon>OSLEUM clade</taxon>
        <taxon>Lecanoromycetidae</taxon>
        <taxon>Lecanorales</taxon>
        <taxon>Lecanorineae</taxon>
        <taxon>Ramalinaceae</taxon>
        <taxon>Ramalina</taxon>
    </lineage>
</organism>
<dbReference type="EMBL" id="JAPUFD010000002">
    <property type="protein sequence ID" value="MDI1485668.1"/>
    <property type="molecule type" value="Genomic_DNA"/>
</dbReference>
<dbReference type="GO" id="GO:0000138">
    <property type="term" value="C:Golgi trans cisterna"/>
    <property type="evidence" value="ECO:0007669"/>
    <property type="project" value="TreeGrafter"/>
</dbReference>
<reference evidence="2" key="1">
    <citation type="journal article" date="2023" name="Genome Biol. Evol.">
        <title>First Whole Genome Sequence and Flow Cytometry Genome Size Data for the Lichen-Forming Fungus Ramalina farinacea (Ascomycota).</title>
        <authorList>
            <person name="Llewellyn T."/>
            <person name="Mian S."/>
            <person name="Hill R."/>
            <person name="Leitch I.J."/>
            <person name="Gaya E."/>
        </authorList>
    </citation>
    <scope>NUCLEOTIDE SEQUENCE</scope>
    <source>
        <strain evidence="2">LIQ254RAFAR</strain>
    </source>
</reference>
<accession>A0AA43QFM0</accession>
<evidence type="ECO:0008006" key="4">
    <source>
        <dbReference type="Google" id="ProtNLM"/>
    </source>
</evidence>
<feature type="compositionally biased region" description="Low complexity" evidence="1">
    <location>
        <begin position="528"/>
        <end position="542"/>
    </location>
</feature>
<dbReference type="AlphaFoldDB" id="A0AA43QFM0"/>
<dbReference type="GO" id="GO:0016020">
    <property type="term" value="C:membrane"/>
    <property type="evidence" value="ECO:0007669"/>
    <property type="project" value="TreeGrafter"/>
</dbReference>
<name>A0AA43QFM0_9LECA</name>
<feature type="compositionally biased region" description="Polar residues" evidence="1">
    <location>
        <begin position="472"/>
        <end position="503"/>
    </location>
</feature>
<dbReference type="Pfam" id="PF12722">
    <property type="entry name" value="Hid1"/>
    <property type="match status" value="3"/>
</dbReference>
<gene>
    <name evidence="2" type="ORF">OHK93_003857</name>
</gene>
<evidence type="ECO:0000313" key="2">
    <source>
        <dbReference type="EMBL" id="MDI1485668.1"/>
    </source>
</evidence>
<dbReference type="PANTHER" id="PTHR21575">
    <property type="entry name" value="PROTEIN HID1"/>
    <property type="match status" value="1"/>
</dbReference>
<proteinExistence type="predicted"/>
<feature type="compositionally biased region" description="Polar residues" evidence="1">
    <location>
        <begin position="575"/>
        <end position="586"/>
    </location>
</feature>
<dbReference type="Proteomes" id="UP001161017">
    <property type="component" value="Unassembled WGS sequence"/>
</dbReference>
<comment type="caution">
    <text evidence="2">The sequence shown here is derived from an EMBL/GenBank/DDBJ whole genome shotgun (WGS) entry which is preliminary data.</text>
</comment>